<evidence type="ECO:0000313" key="1">
    <source>
        <dbReference type="EMBL" id="THJ35713.1"/>
    </source>
</evidence>
<sequence>MSNNQFVYAMAWRLTPDWLRYAMQAPHGSHVSPWPVASNGEWPHTLLRQNQTTVQGLCAGVFIQPIAQR</sequence>
<proteinExistence type="predicted"/>
<name>A0A4S5BWE8_9BURK</name>
<evidence type="ECO:0000313" key="2">
    <source>
        <dbReference type="Proteomes" id="UP000306236"/>
    </source>
</evidence>
<dbReference type="EMBL" id="SSWX01000003">
    <property type="protein sequence ID" value="THJ35713.1"/>
    <property type="molecule type" value="Genomic_DNA"/>
</dbReference>
<dbReference type="RefSeq" id="WP_136405312.1">
    <property type="nucleotide sequence ID" value="NZ_SSWX01000003.1"/>
</dbReference>
<gene>
    <name evidence="1" type="ORF">E8K88_03785</name>
</gene>
<accession>A0A4S5BWE8</accession>
<dbReference type="AlphaFoldDB" id="A0A4S5BWE8"/>
<organism evidence="1 2">
    <name type="scientific">Lampropedia aestuarii</name>
    <dbReference type="NCBI Taxonomy" id="2562762"/>
    <lineage>
        <taxon>Bacteria</taxon>
        <taxon>Pseudomonadati</taxon>
        <taxon>Pseudomonadota</taxon>
        <taxon>Betaproteobacteria</taxon>
        <taxon>Burkholderiales</taxon>
        <taxon>Comamonadaceae</taxon>
        <taxon>Lampropedia</taxon>
    </lineage>
</organism>
<keyword evidence="2" id="KW-1185">Reference proteome</keyword>
<protein>
    <submittedName>
        <fullName evidence="1">Uncharacterized protein</fullName>
    </submittedName>
</protein>
<comment type="caution">
    <text evidence="1">The sequence shown here is derived from an EMBL/GenBank/DDBJ whole genome shotgun (WGS) entry which is preliminary data.</text>
</comment>
<reference evidence="1 2" key="1">
    <citation type="submission" date="2019-04" db="EMBL/GenBank/DDBJ databases">
        <title>Lampropedia sp YIM MLB12 draf genome.</title>
        <authorList>
            <person name="Wang Y.-X."/>
        </authorList>
    </citation>
    <scope>NUCLEOTIDE SEQUENCE [LARGE SCALE GENOMIC DNA]</scope>
    <source>
        <strain evidence="1 2">YIM MLB12</strain>
    </source>
</reference>
<dbReference type="Proteomes" id="UP000306236">
    <property type="component" value="Unassembled WGS sequence"/>
</dbReference>